<gene>
    <name evidence="1" type="ORF">ACJDT4_01465</name>
</gene>
<name>A0ABW8T9N5_9CLOT</name>
<comment type="caution">
    <text evidence="1">The sequence shown here is derived from an EMBL/GenBank/DDBJ whole genome shotgun (WGS) entry which is preliminary data.</text>
</comment>
<evidence type="ECO:0000313" key="2">
    <source>
        <dbReference type="Proteomes" id="UP001623592"/>
    </source>
</evidence>
<evidence type="ECO:0000313" key="1">
    <source>
        <dbReference type="EMBL" id="MFL0249076.1"/>
    </source>
</evidence>
<keyword evidence="2" id="KW-1185">Reference proteome</keyword>
<dbReference type="Pfam" id="PF20124">
    <property type="entry name" value="DUF6514"/>
    <property type="match status" value="1"/>
</dbReference>
<proteinExistence type="predicted"/>
<protein>
    <submittedName>
        <fullName evidence="1">DUF6514 family protein</fullName>
    </submittedName>
</protein>
<dbReference type="PIRSF" id="PIRSF033595">
    <property type="entry name" value="UCP033595"/>
    <property type="match status" value="1"/>
</dbReference>
<organism evidence="1 2">
    <name type="scientific">Clostridium neuense</name>
    <dbReference type="NCBI Taxonomy" id="1728934"/>
    <lineage>
        <taxon>Bacteria</taxon>
        <taxon>Bacillati</taxon>
        <taxon>Bacillota</taxon>
        <taxon>Clostridia</taxon>
        <taxon>Eubacteriales</taxon>
        <taxon>Clostridiaceae</taxon>
        <taxon>Clostridium</taxon>
    </lineage>
</organism>
<reference evidence="1 2" key="1">
    <citation type="submission" date="2024-11" db="EMBL/GenBank/DDBJ databases">
        <authorList>
            <person name="Heng Y.C."/>
            <person name="Lim A.C.H."/>
            <person name="Lee J.K.Y."/>
            <person name="Kittelmann S."/>
        </authorList>
    </citation>
    <scope>NUCLEOTIDE SEQUENCE [LARGE SCALE GENOMIC DNA]</scope>
    <source>
        <strain evidence="1 2">WILCCON 0114</strain>
    </source>
</reference>
<accession>A0ABW8T9N5</accession>
<dbReference type="EMBL" id="JBJIAA010000001">
    <property type="protein sequence ID" value="MFL0249076.1"/>
    <property type="molecule type" value="Genomic_DNA"/>
</dbReference>
<dbReference type="Proteomes" id="UP001623592">
    <property type="component" value="Unassembled WGS sequence"/>
</dbReference>
<sequence length="117" mass="13533">MEIVESMIKEIQVEDRVCRYEYMLTKGEVSLSYASGIMNIQSYGIEVDRRDFINGNLVNVDHDGVKNISSDRYKVHNLLKILYENIVSPINFVEIIGECIDEYASDYDSFYNDILSC</sequence>
<dbReference type="InterPro" id="IPR017016">
    <property type="entry name" value="UCP033595"/>
</dbReference>
<dbReference type="RefSeq" id="WP_406785750.1">
    <property type="nucleotide sequence ID" value="NZ_JBJIAA010000001.1"/>
</dbReference>